<keyword evidence="1" id="KW-1133">Transmembrane helix</keyword>
<dbReference type="AlphaFoldDB" id="A0A1F6ERH2"/>
<evidence type="ECO:0000313" key="2">
    <source>
        <dbReference type="EMBL" id="OGG76225.1"/>
    </source>
</evidence>
<gene>
    <name evidence="2" type="ORF">A3A34_03255</name>
</gene>
<name>A0A1F6ERH2_9BACT</name>
<reference evidence="2 3" key="1">
    <citation type="journal article" date="2016" name="Nat. Commun.">
        <title>Thousands of microbial genomes shed light on interconnected biogeochemical processes in an aquifer system.</title>
        <authorList>
            <person name="Anantharaman K."/>
            <person name="Brown C.T."/>
            <person name="Hug L.A."/>
            <person name="Sharon I."/>
            <person name="Castelle C.J."/>
            <person name="Probst A.J."/>
            <person name="Thomas B.C."/>
            <person name="Singh A."/>
            <person name="Wilkins M.J."/>
            <person name="Karaoz U."/>
            <person name="Brodie E.L."/>
            <person name="Williams K.H."/>
            <person name="Hubbard S.S."/>
            <person name="Banfield J.F."/>
        </authorList>
    </citation>
    <scope>NUCLEOTIDE SEQUENCE [LARGE SCALE GENOMIC DNA]</scope>
</reference>
<dbReference type="Proteomes" id="UP000178587">
    <property type="component" value="Unassembled WGS sequence"/>
</dbReference>
<keyword evidence="1" id="KW-0472">Membrane</keyword>
<feature type="transmembrane region" description="Helical" evidence="1">
    <location>
        <begin position="43"/>
        <end position="76"/>
    </location>
</feature>
<comment type="caution">
    <text evidence="2">The sequence shown here is derived from an EMBL/GenBank/DDBJ whole genome shotgun (WGS) entry which is preliminary data.</text>
</comment>
<proteinExistence type="predicted"/>
<keyword evidence="1" id="KW-0812">Transmembrane</keyword>
<sequence length="187" mass="20665">MTKEKENLMRTYWLVRWVGVMMCTAAVLLMFNFGSSTDSALAYVTLLFFAILSAFLPWLLGSLTVLFGLFVIWIPIYDPSLTFFEPTMTASALTAFGMSIVLAGNGGSLLGNKEFEEFKEVSPAFINWFVCAPIAAMPFALVAWAADSATWFIAGMIVVGLLVPLLMALWYLINFPRLSTALRKTTA</sequence>
<accession>A0A1F6ERH2</accession>
<feature type="transmembrane region" description="Helical" evidence="1">
    <location>
        <begin position="12"/>
        <end position="31"/>
    </location>
</feature>
<evidence type="ECO:0000256" key="1">
    <source>
        <dbReference type="SAM" id="Phobius"/>
    </source>
</evidence>
<organism evidence="2 3">
    <name type="scientific">Candidatus Kaiserbacteria bacterium RIFCSPLOWO2_01_FULL_50_24</name>
    <dbReference type="NCBI Taxonomy" id="1798507"/>
    <lineage>
        <taxon>Bacteria</taxon>
        <taxon>Candidatus Kaiseribacteriota</taxon>
    </lineage>
</organism>
<protein>
    <submittedName>
        <fullName evidence="2">Uncharacterized protein</fullName>
    </submittedName>
</protein>
<evidence type="ECO:0000313" key="3">
    <source>
        <dbReference type="Proteomes" id="UP000178587"/>
    </source>
</evidence>
<dbReference type="STRING" id="1798507.A3A34_03255"/>
<feature type="transmembrane region" description="Helical" evidence="1">
    <location>
        <begin position="88"/>
        <end position="112"/>
    </location>
</feature>
<feature type="transmembrane region" description="Helical" evidence="1">
    <location>
        <begin position="124"/>
        <end position="145"/>
    </location>
</feature>
<dbReference type="EMBL" id="MFLU01000001">
    <property type="protein sequence ID" value="OGG76225.1"/>
    <property type="molecule type" value="Genomic_DNA"/>
</dbReference>
<feature type="transmembrane region" description="Helical" evidence="1">
    <location>
        <begin position="151"/>
        <end position="173"/>
    </location>
</feature>